<dbReference type="Pfam" id="PF13452">
    <property type="entry name" value="FAS1_DH_region"/>
    <property type="match status" value="1"/>
</dbReference>
<evidence type="ECO:0000256" key="15">
    <source>
        <dbReference type="ARBA" id="ARBA00048835"/>
    </source>
</evidence>
<dbReference type="Pfam" id="PF00698">
    <property type="entry name" value="Acyl_transf_1"/>
    <property type="match status" value="1"/>
</dbReference>
<comment type="similarity">
    <text evidence="2 16">Belongs to the fungal fatty acid synthetase subunit beta family.</text>
</comment>
<evidence type="ECO:0000259" key="17">
    <source>
        <dbReference type="SMART" id="SM00827"/>
    </source>
</evidence>
<dbReference type="Pfam" id="PF17951">
    <property type="entry name" value="FAS_meander"/>
    <property type="match status" value="1"/>
</dbReference>
<comment type="catalytic activity">
    <reaction evidence="11">
        <text>acetyl-CoA + n malonyl-CoA + 2n NADPH + 4n H(+) = a long-chain-acyl-CoA + n CoA + n CO2 + 2n NADP(+).</text>
        <dbReference type="EC" id="2.3.1.86"/>
    </reaction>
</comment>
<evidence type="ECO:0000256" key="7">
    <source>
        <dbReference type="ARBA" id="ARBA00023027"/>
    </source>
</evidence>
<accession>A0ABR4LIJ0</accession>
<dbReference type="Gene3D" id="3.40.366.10">
    <property type="entry name" value="Malonyl-Coenzyme A Acyl Carrier Protein, domain 2"/>
    <property type="match status" value="3"/>
</dbReference>
<dbReference type="InterPro" id="IPR050830">
    <property type="entry name" value="Fungal_FAS"/>
</dbReference>
<dbReference type="InterPro" id="IPR001227">
    <property type="entry name" value="Ac_transferase_dom_sf"/>
</dbReference>
<dbReference type="Gene3D" id="1.20.1050.120">
    <property type="match status" value="1"/>
</dbReference>
<keyword evidence="19" id="KW-1185">Reference proteome</keyword>
<protein>
    <submittedName>
        <fullName evidence="18">Acyl transferase domain-containing protein</fullName>
    </submittedName>
</protein>
<dbReference type="InterPro" id="IPR013565">
    <property type="entry name" value="Fas1/AflB-like_central"/>
</dbReference>
<dbReference type="InterPro" id="IPR040883">
    <property type="entry name" value="FAS_meander"/>
</dbReference>
<dbReference type="CDD" id="cd03447">
    <property type="entry name" value="FAS_MaoC"/>
    <property type="match status" value="1"/>
</dbReference>
<gene>
    <name evidence="18" type="ORF">BJX67DRAFT_383836</name>
</gene>
<dbReference type="Gene3D" id="3.30.70.2430">
    <property type="match status" value="1"/>
</dbReference>
<keyword evidence="5 16" id="KW-0521">NADP</keyword>
<name>A0ABR4LIJ0_9EURO</name>
<dbReference type="GeneID" id="98148609"/>
<evidence type="ECO:0000256" key="16">
    <source>
        <dbReference type="PIRNR" id="PIRNR005562"/>
    </source>
</evidence>
<comment type="catalytic activity">
    <reaction evidence="15">
        <text>holo-[ACP] + acetyl-CoA = acetyl-[ACP] + CoA</text>
        <dbReference type="Rhea" id="RHEA:41788"/>
        <dbReference type="Rhea" id="RHEA-COMP:9621"/>
        <dbReference type="Rhea" id="RHEA-COMP:9685"/>
        <dbReference type="ChEBI" id="CHEBI:57287"/>
        <dbReference type="ChEBI" id="CHEBI:57288"/>
        <dbReference type="ChEBI" id="CHEBI:64479"/>
        <dbReference type="ChEBI" id="CHEBI:78446"/>
        <dbReference type="EC" id="2.3.1.38"/>
    </reaction>
</comment>
<reference evidence="18 19" key="1">
    <citation type="submission" date="2024-07" db="EMBL/GenBank/DDBJ databases">
        <title>Section-level genome sequencing and comparative genomics of Aspergillus sections Usti and Cavernicolus.</title>
        <authorList>
            <consortium name="Lawrence Berkeley National Laboratory"/>
            <person name="Nybo J.L."/>
            <person name="Vesth T.C."/>
            <person name="Theobald S."/>
            <person name="Frisvad J.C."/>
            <person name="Larsen T.O."/>
            <person name="Kjaerboelling I."/>
            <person name="Rothschild-Mancinelli K."/>
            <person name="Lyhne E.K."/>
            <person name="Kogle M.E."/>
            <person name="Barry K."/>
            <person name="Clum A."/>
            <person name="Na H."/>
            <person name="Ledsgaard L."/>
            <person name="Lin J."/>
            <person name="Lipzen A."/>
            <person name="Kuo A."/>
            <person name="Riley R."/>
            <person name="Mondo S."/>
            <person name="Labutti K."/>
            <person name="Haridas S."/>
            <person name="Pangalinan J."/>
            <person name="Salamov A.A."/>
            <person name="Simmons B.A."/>
            <person name="Magnuson J.K."/>
            <person name="Chen J."/>
            <person name="Drula E."/>
            <person name="Henrissat B."/>
            <person name="Wiebenga A."/>
            <person name="Lubbers R.J."/>
            <person name="Gomes A.C."/>
            <person name="Macurrencykelacurrency M.R."/>
            <person name="Stajich J."/>
            <person name="Grigoriev I.V."/>
            <person name="Mortensen U.H."/>
            <person name="De Vries R.P."/>
            <person name="Baker S.E."/>
            <person name="Andersen M.R."/>
        </authorList>
    </citation>
    <scope>NUCLEOTIDE SEQUENCE [LARGE SCALE GENOMIC DNA]</scope>
    <source>
        <strain evidence="18 19">CBS 449.75</strain>
    </source>
</reference>
<evidence type="ECO:0000256" key="8">
    <source>
        <dbReference type="ARBA" id="ARBA00023239"/>
    </source>
</evidence>
<evidence type="ECO:0000256" key="3">
    <source>
        <dbReference type="ARBA" id="ARBA00022679"/>
    </source>
</evidence>
<proteinExistence type="inferred from homology"/>
<dbReference type="Gene3D" id="1.20.930.70">
    <property type="match status" value="1"/>
</dbReference>
<evidence type="ECO:0000256" key="14">
    <source>
        <dbReference type="ARBA" id="ARBA00048572"/>
    </source>
</evidence>
<dbReference type="SUPFAM" id="SSF51395">
    <property type="entry name" value="FMN-linked oxidoreductases"/>
    <property type="match status" value="1"/>
</dbReference>
<comment type="catalytic activity">
    <reaction evidence="12">
        <text>holo-[ACP] + malonyl-CoA = malonyl-[ACP] + CoA</text>
        <dbReference type="Rhea" id="RHEA:41792"/>
        <dbReference type="Rhea" id="RHEA-COMP:9623"/>
        <dbReference type="Rhea" id="RHEA-COMP:9685"/>
        <dbReference type="ChEBI" id="CHEBI:57287"/>
        <dbReference type="ChEBI" id="CHEBI:57384"/>
        <dbReference type="ChEBI" id="CHEBI:64479"/>
        <dbReference type="ChEBI" id="CHEBI:78449"/>
        <dbReference type="EC" id="2.3.1.39"/>
    </reaction>
</comment>
<dbReference type="InterPro" id="IPR029069">
    <property type="entry name" value="HotDog_dom_sf"/>
</dbReference>
<dbReference type="GO" id="GO:0016740">
    <property type="term" value="F:transferase activity"/>
    <property type="evidence" value="ECO:0007669"/>
    <property type="project" value="UniProtKB-KW"/>
</dbReference>
<keyword evidence="6 16" id="KW-0560">Oxidoreductase</keyword>
<comment type="catalytic activity">
    <reaction evidence="13">
        <text>(9Z)-octadecenoyl-[ACP] + H2O = (9Z)-octadecenoate + holo-[ACP] + H(+)</text>
        <dbReference type="Rhea" id="RHEA:15057"/>
        <dbReference type="Rhea" id="RHEA-COMP:9685"/>
        <dbReference type="Rhea" id="RHEA-COMP:9924"/>
        <dbReference type="ChEBI" id="CHEBI:15377"/>
        <dbReference type="ChEBI" id="CHEBI:15378"/>
        <dbReference type="ChEBI" id="CHEBI:30823"/>
        <dbReference type="ChEBI" id="CHEBI:64479"/>
        <dbReference type="ChEBI" id="CHEBI:78783"/>
        <dbReference type="EC" id="3.1.2.14"/>
    </reaction>
</comment>
<evidence type="ECO:0000256" key="9">
    <source>
        <dbReference type="ARBA" id="ARBA00023268"/>
    </source>
</evidence>
<keyword evidence="8" id="KW-0456">Lyase</keyword>
<evidence type="ECO:0000313" key="18">
    <source>
        <dbReference type="EMBL" id="KAL2864364.1"/>
    </source>
</evidence>
<feature type="domain" description="Malonyl-CoA:ACP transacylase (MAT)" evidence="17">
    <location>
        <begin position="1677"/>
        <end position="1993"/>
    </location>
</feature>
<dbReference type="InterPro" id="IPR032088">
    <property type="entry name" value="SAT"/>
</dbReference>
<comment type="catalytic activity">
    <reaction evidence="14">
        <text>a 2,3-saturated acyl-[ACP] + NAD(+) = a (2E)-enoyl-[ACP] + NADH + H(+)</text>
        <dbReference type="Rhea" id="RHEA:10240"/>
        <dbReference type="Rhea" id="RHEA-COMP:9925"/>
        <dbReference type="Rhea" id="RHEA-COMP:9926"/>
        <dbReference type="ChEBI" id="CHEBI:15378"/>
        <dbReference type="ChEBI" id="CHEBI:57540"/>
        <dbReference type="ChEBI" id="CHEBI:57945"/>
        <dbReference type="ChEBI" id="CHEBI:78784"/>
        <dbReference type="ChEBI" id="CHEBI:78785"/>
        <dbReference type="EC" id="1.3.1.9"/>
    </reaction>
</comment>
<dbReference type="Gene3D" id="3.30.1120.100">
    <property type="match status" value="1"/>
</dbReference>
<dbReference type="Pfam" id="PF22235">
    <property type="entry name" value="FAS1_thioest_ins"/>
    <property type="match status" value="1"/>
</dbReference>
<dbReference type="Pfam" id="PF08354">
    <property type="entry name" value="Fas1-AflB-like_hel"/>
    <property type="match status" value="1"/>
</dbReference>
<evidence type="ECO:0000313" key="19">
    <source>
        <dbReference type="Proteomes" id="UP001610432"/>
    </source>
</evidence>
<keyword evidence="4 16" id="KW-0378">Hydrolase</keyword>
<comment type="subunit">
    <text evidence="10">[Alpha(6)beta(6)] hexamers of two multifunctional subunits (alpha and beta).</text>
</comment>
<evidence type="ECO:0000256" key="5">
    <source>
        <dbReference type="ARBA" id="ARBA00022857"/>
    </source>
</evidence>
<dbReference type="Gene3D" id="3.20.20.70">
    <property type="entry name" value="Aldolase class I"/>
    <property type="match status" value="1"/>
</dbReference>
<dbReference type="Proteomes" id="UP001610432">
    <property type="component" value="Unassembled WGS sequence"/>
</dbReference>
<dbReference type="InterPro" id="IPR016452">
    <property type="entry name" value="Fas1/AflB-like"/>
</dbReference>
<evidence type="ECO:0000256" key="11">
    <source>
        <dbReference type="ARBA" id="ARBA00048237"/>
    </source>
</evidence>
<dbReference type="InterPro" id="IPR016035">
    <property type="entry name" value="Acyl_Trfase/lysoPLipase"/>
</dbReference>
<dbReference type="InterPro" id="IPR014043">
    <property type="entry name" value="Acyl_transferase_dom"/>
</dbReference>
<evidence type="ECO:0000256" key="13">
    <source>
        <dbReference type="ARBA" id="ARBA00048536"/>
    </source>
</evidence>
<evidence type="ECO:0000256" key="2">
    <source>
        <dbReference type="ARBA" id="ARBA00010009"/>
    </source>
</evidence>
<organism evidence="18 19">
    <name type="scientific">Aspergillus lucknowensis</name>
    <dbReference type="NCBI Taxonomy" id="176173"/>
    <lineage>
        <taxon>Eukaryota</taxon>
        <taxon>Fungi</taxon>
        <taxon>Dikarya</taxon>
        <taxon>Ascomycota</taxon>
        <taxon>Pezizomycotina</taxon>
        <taxon>Eurotiomycetes</taxon>
        <taxon>Eurotiomycetidae</taxon>
        <taxon>Eurotiales</taxon>
        <taxon>Aspergillaceae</taxon>
        <taxon>Aspergillus</taxon>
        <taxon>Aspergillus subgen. Nidulantes</taxon>
    </lineage>
</organism>
<dbReference type="InterPro" id="IPR039569">
    <property type="entry name" value="FAS1-like_DH_region"/>
</dbReference>
<dbReference type="InterPro" id="IPR003965">
    <property type="entry name" value="Fatty_acid_synthase"/>
</dbReference>
<dbReference type="Gene3D" id="6.10.60.10">
    <property type="match status" value="1"/>
</dbReference>
<dbReference type="Pfam" id="PF01575">
    <property type="entry name" value="MaoC_dehydratas"/>
    <property type="match status" value="1"/>
</dbReference>
<dbReference type="PANTHER" id="PTHR10982:SF21">
    <property type="entry name" value="FATTY ACID SYNTHASE SUBUNIT BETA"/>
    <property type="match status" value="1"/>
</dbReference>
<comment type="catalytic activity">
    <reaction evidence="1">
        <text>a (3R)-hydroxyacyl-[ACP] = a (2E)-enoyl-[ACP] + H2O</text>
        <dbReference type="Rhea" id="RHEA:13097"/>
        <dbReference type="Rhea" id="RHEA-COMP:9925"/>
        <dbReference type="Rhea" id="RHEA-COMP:9945"/>
        <dbReference type="ChEBI" id="CHEBI:15377"/>
        <dbReference type="ChEBI" id="CHEBI:78784"/>
        <dbReference type="ChEBI" id="CHEBI:78827"/>
        <dbReference type="EC" id="4.2.1.59"/>
    </reaction>
</comment>
<dbReference type="SUPFAM" id="SSF52151">
    <property type="entry name" value="FabD/lysophospholipase-like"/>
    <property type="match status" value="2"/>
</dbReference>
<keyword evidence="3 16" id="KW-0808">Transferase</keyword>
<evidence type="ECO:0000256" key="10">
    <source>
        <dbReference type="ARBA" id="ARBA00033756"/>
    </source>
</evidence>
<dbReference type="InterPro" id="IPR013785">
    <property type="entry name" value="Aldolase_TIM"/>
</dbReference>
<comment type="caution">
    <text evidence="18">The sequence shown here is derived from an EMBL/GenBank/DDBJ whole genome shotgun (WGS) entry which is preliminary data.</text>
</comment>
<dbReference type="PANTHER" id="PTHR10982">
    <property type="entry name" value="MALONYL COA-ACYL CARRIER PROTEIN TRANSACYLASE"/>
    <property type="match status" value="1"/>
</dbReference>
<dbReference type="Gene3D" id="6.10.140.1400">
    <property type="match status" value="1"/>
</dbReference>
<dbReference type="SMART" id="SM00827">
    <property type="entry name" value="PKS_AT"/>
    <property type="match status" value="1"/>
</dbReference>
<keyword evidence="9" id="KW-0511">Multifunctional enzyme</keyword>
<dbReference type="PIRSF" id="PIRSF005562">
    <property type="entry name" value="FAS_yeast_beta"/>
    <property type="match status" value="1"/>
</dbReference>
<dbReference type="SUPFAM" id="SSF54637">
    <property type="entry name" value="Thioesterase/thiol ester dehydrase-isomerase"/>
    <property type="match status" value="2"/>
</dbReference>
<dbReference type="Gene3D" id="3.10.129.10">
    <property type="entry name" value="Hotdog Thioesterase"/>
    <property type="match status" value="1"/>
</dbReference>
<evidence type="ECO:0000256" key="1">
    <source>
        <dbReference type="ARBA" id="ARBA00001055"/>
    </source>
</evidence>
<evidence type="ECO:0000256" key="12">
    <source>
        <dbReference type="ARBA" id="ARBA00048462"/>
    </source>
</evidence>
<dbReference type="RefSeq" id="XP_070883343.1">
    <property type="nucleotide sequence ID" value="XM_071033537.1"/>
</dbReference>
<dbReference type="InterPro" id="IPR002539">
    <property type="entry name" value="MaoC-like_dom"/>
</dbReference>
<evidence type="ECO:0000256" key="6">
    <source>
        <dbReference type="ARBA" id="ARBA00023002"/>
    </source>
</evidence>
<dbReference type="PRINTS" id="PR01483">
    <property type="entry name" value="FASYNTHASE"/>
</dbReference>
<evidence type="ECO:0000256" key="4">
    <source>
        <dbReference type="ARBA" id="ARBA00022801"/>
    </source>
</evidence>
<sequence>MAQPEADAPSASHGLLVPSTPFLSSSFSPSSPSRSSTSALVFHYKGIRLTLFVPDIHFPLLEPQRAVFLASYSPQDDPLTPLELALGFLDFLLIQKNICSGVLSTVLQAFESEFLQDDSEIHSLVAESTHEPHKRQQWLGIYYRFVEAAGELGARRHPSALLHLAKDNEFQIMAIFGGQGESSQTWVAEFQELCISYKPMLHQFIGVIGSCLYDLSTREEFSSYFAGRQLDIDTWINDTTATPAPDFLSSAPVSVPGIGALSLARYCVACCVLGLTPGEMRSSFDAAVGHSQGILAAIMVSVSDTWDEFYQVAHQGVELLFRLGWECHRAAPCSMLSPPEYDALGNINAPSYMLSLRGIYKDRVQLAVDHVNASLPENKRVYLSLANTYDHFVVAGPVVSLLQLERYLTSISSGGQDQSRIPFSSRNPHIRYSFLPVSTSFHTPYLIQAAERVKAHFAERPIYSNQLMIPVYHTETGIDLRQQPGNVLPLAVDAIACGRCDWPLTLEAYPASHILVFDGGGLGQLTKRSMDGRGIRIIQASDLDSRDPEIGTMRDLFSPRRLETSSKMQSWAQRFQPYLTPGGNPQLETRLSQLLGAPPVMVAGMTPTTVHPDFVAAIMNAGYHAELAGGGYHKASTLANAIDDLVQCIAPGRGVTCNLIYANPRAMTWQIDLLRHLSRKRIPIDGLTIGAGVPSPDIASSYIETLGLRHISFKPGSVATIQKVVEIAKRHPNFPIILQWTGGRGGGHHSFEDFHIPILATYGAIRRQPNIYLVAGSGFGDSNSIYPYLSGSWSAAMGYPAMPFDGVLLGSRMMVAREAHTSPAVKRIICATQGVPDSRWEKTYTGPAGGVITVTSEMGEPIHKIATRGVRLWADMDRNVFSLPRTQRAAYLNLHRHSIIRRLNADYAKPWFGRNVRGDTVELEEMAYLDVLHRVIELMYIKHQGRWIDPSYIDFTMAIARRWLERLPVVTEYVPRLSLNFLTHSPNDFLESFSGACPTAGKEILNPEDVSFFLIQCKKSGQKPVNFIPALNKDFEYYFKKDSLWQAEDVDAVVERDAERVCILHGPLAARYSRYENESAKHILDSITRGLINRLQEETSGDSLLPGLESGLVTPASWSTISSNGRDLSEETSATSITSLSDLADATSTSSGGVNIGPRRGSPSWIRALLENELILQGRIRQKNPFNQLIRASPGTSVHFGPDTPDLVVTVCDSYQARSWAKIVCHNGVDLLIELYPQKDCQPLRLFYKFGGIDSTLGLSEVMERRDERIKAFYSELWFGGEADTGGSLNDTFYGSQMTLTNEFLNSLNSTIGSAFADQRQITSDSDVLPIGAGIVIAWDAIVRPLVLKQIEGDLLQLVHRSNVLEYCGSTTPLRLGDTVSSTSRVQEVYEDDRGITVLVQGYITRLGELVMRVTSSFLFRGRSEGRKPVTGFRRVKEKRWRFHVASEFEEQLLLCREWFHPHDDSASLVGKLLDFDLETMTVYGENGLMNMHVSGTAVSQRNNAQKEELATIEFKSEACTGNPVLDFLKRRAELQENRMKFDRPGWAGKSSIDIQIPPSNEPYAQVSKDFNPIHTSPIFASLAGLPGTICHGMCTSAIAERALEHLVLEGDRERLRRFETRFTDMVMPQEKLTVQVKHTGMIEGRMRFAITASRKENEERVLEAEAEVEQPRTAYLFTGQGSQSKGMGMDLYNTSAVAKGVWDEIDERLYDAYGWSILDIVRNNPKSLTVHFGGQHGRKIRQKYLDITTEVTLPDGRRAERPVLAGLTTSSTSYTFTHPKGLLYSTQFAQPAILLFEAAAFAELRAKGYVSQGAVYAGHSLGEFGALSALSRSIPTGALVELAFYRGSVMQASVAHNDRGMTTYGMVAMNPRRVGKYFPQGTLGCLVRRIAAQSRELLEIVNFNIEGEQYVCSGTTANLYVLGKLMDHIAEAPNGSGLVADAEEKTDLDPVIAALIDKVKTLPRPIQLERGKATVPLEGIDVPFHSSHLRNAVDRFRQCLLRPGFLVDNVDVEQLVGKYIPNLMARPFSLDREFIQEAYDLTRSPVLEDILSGL</sequence>
<dbReference type="Pfam" id="PF16073">
    <property type="entry name" value="SAT"/>
    <property type="match status" value="1"/>
</dbReference>
<dbReference type="EMBL" id="JBFXLQ010000041">
    <property type="protein sequence ID" value="KAL2864364.1"/>
    <property type="molecule type" value="Genomic_DNA"/>
</dbReference>
<dbReference type="Gene3D" id="3.30.70.3320">
    <property type="match status" value="1"/>
</dbReference>
<keyword evidence="7 16" id="KW-0520">NAD</keyword>